<feature type="region of interest" description="Disordered" evidence="1">
    <location>
        <begin position="378"/>
        <end position="407"/>
    </location>
</feature>
<name>A0ABQ7KGU8_9FUNG</name>
<feature type="compositionally biased region" description="Low complexity" evidence="1">
    <location>
        <begin position="945"/>
        <end position="965"/>
    </location>
</feature>
<feature type="region of interest" description="Disordered" evidence="1">
    <location>
        <begin position="665"/>
        <end position="738"/>
    </location>
</feature>
<dbReference type="InterPro" id="IPR051092">
    <property type="entry name" value="FYVE_RhoGEF_PH"/>
</dbReference>
<feature type="compositionally biased region" description="Polar residues" evidence="1">
    <location>
        <begin position="38"/>
        <end position="48"/>
    </location>
</feature>
<gene>
    <name evidence="3" type="ORF">BGZ96_010583</name>
</gene>
<feature type="compositionally biased region" description="Low complexity" evidence="1">
    <location>
        <begin position="681"/>
        <end position="691"/>
    </location>
</feature>
<feature type="compositionally biased region" description="Polar residues" evidence="1">
    <location>
        <begin position="425"/>
        <end position="445"/>
    </location>
</feature>
<feature type="region of interest" description="Disordered" evidence="1">
    <location>
        <begin position="900"/>
        <end position="921"/>
    </location>
</feature>
<dbReference type="SMART" id="SM00325">
    <property type="entry name" value="RhoGEF"/>
    <property type="match status" value="1"/>
</dbReference>
<dbReference type="Pfam" id="PF00621">
    <property type="entry name" value="RhoGEF"/>
    <property type="match status" value="2"/>
</dbReference>
<organism evidence="3 4">
    <name type="scientific">Linnemannia gamsii</name>
    <dbReference type="NCBI Taxonomy" id="64522"/>
    <lineage>
        <taxon>Eukaryota</taxon>
        <taxon>Fungi</taxon>
        <taxon>Fungi incertae sedis</taxon>
        <taxon>Mucoromycota</taxon>
        <taxon>Mortierellomycotina</taxon>
        <taxon>Mortierellomycetes</taxon>
        <taxon>Mortierellales</taxon>
        <taxon>Mortierellaceae</taxon>
        <taxon>Linnemannia</taxon>
    </lineage>
</organism>
<feature type="region of interest" description="Disordered" evidence="1">
    <location>
        <begin position="425"/>
        <end position="466"/>
    </location>
</feature>
<sequence>MSAFVTCSYTPPPPTKPSERSMLEAIDHPIAATPLPPSSSIAQTQRPRSSSGKNLSSSSTTPTPAGQQQHQQQHQPPQIRYCYFISASAASAASASTSISRNPSLSRKSIYLAPHVQEPMDASPNCTQPRSRSRSTREPAPSAFILGPNPPQIQLQFLENEPLPAPSSSAEPILSTDTPTHHKELSDVVLVERKDSGYGGSVSRSSSLAAFGRGIRKVFWRTSSKGSVESIVVTEAPVLDCDIPQDVLDHEVWAQDLAQRLSLASGPEAVTNWLGQLPTDGITIEEIPSEGVLNVLNMPEGSVSAESLQDMIEEFIFMAPGPVNTSVTPTPTIALLDDFNVLTVIPPSALSTPSPLAPVEKTLRPVLSIEQLNKPQPPLPFVSFDHKPVPATPAQERGSSNGSSPLSTLARKFTLATDFGFGKNASGSKQSALSPRQRNSVQQHFQHAASEATLSQPTRTSRDRRLSGNNIETLMDGRLVSPALVMSPDEEDEGEGDSYVTVKPNSKKSNRFFKSLTTSTVTELKKRQNEMRPLSEVLLSDSNLSPEEISAEIVTASRSSSLRSPAMRRSIPKWDETSSQASALVMREGRGHSDSFSLAPPMPLFYKITASSASSLGEASSCGSVESSADEWEGPSQMTKHALEQNARYNADLKGLQDLLYQGSARPQSTPAHSNNTSTGSLVLPSVPSTPSRKDTKGARGISKKDDYMSHRMSGCSPKLLPVPDKNKSRPKSRLSMTYGGGELETVKHAKFDTPEAIARNKEIRKFISQEIYTTELNYVQYLRTIQEVFVDPLFRSLESEKPFIPRANPLYHLLAHISTLTDVASQIAQNLEECVRDEVWSDDLSMVGIIFLDIKEPLSIFLKYGQSYGKGMKALRSLMKSKRASISITNASVASSAANTPATTLSSGSSTLTVPGGPRLDKRRSLPSIFALNGPTAHQSLMGSSWSTVSNGSTNSTTPTTSSSKAKEGAKPRSSHGMLANGSSRESAEYDAFIRNCVGGKETTSRFSLADLLILPIQRVTRYCLLLKDLKRHTAVEHPDYVCLVHALEQLHTLALATNNVQPSSLRL</sequence>
<feature type="domain" description="DH" evidence="2">
    <location>
        <begin position="764"/>
        <end position="1062"/>
    </location>
</feature>
<accession>A0ABQ7KGU8</accession>
<dbReference type="PANTHER" id="PTHR12673">
    <property type="entry name" value="FACIOGENITAL DYSPLASIA PROTEIN"/>
    <property type="match status" value="1"/>
</dbReference>
<dbReference type="EMBL" id="JAAAIM010000007">
    <property type="protein sequence ID" value="KAG0298537.1"/>
    <property type="molecule type" value="Genomic_DNA"/>
</dbReference>
<proteinExistence type="predicted"/>
<feature type="compositionally biased region" description="Polar residues" evidence="1">
    <location>
        <begin position="397"/>
        <end position="407"/>
    </location>
</feature>
<feature type="region of interest" description="Disordered" evidence="1">
    <location>
        <begin position="115"/>
        <end position="141"/>
    </location>
</feature>
<dbReference type="PROSITE" id="PS50010">
    <property type="entry name" value="DH_2"/>
    <property type="match status" value="1"/>
</dbReference>
<feature type="region of interest" description="Disordered" evidence="1">
    <location>
        <begin position="942"/>
        <end position="984"/>
    </location>
</feature>
<dbReference type="SUPFAM" id="SSF48065">
    <property type="entry name" value="DBL homology domain (DH-domain)"/>
    <property type="match status" value="1"/>
</dbReference>
<feature type="compositionally biased region" description="Basic and acidic residues" evidence="1">
    <location>
        <begin position="17"/>
        <end position="27"/>
    </location>
</feature>
<evidence type="ECO:0000313" key="4">
    <source>
        <dbReference type="Proteomes" id="UP001194696"/>
    </source>
</evidence>
<evidence type="ECO:0000313" key="3">
    <source>
        <dbReference type="EMBL" id="KAG0298537.1"/>
    </source>
</evidence>
<evidence type="ECO:0000256" key="1">
    <source>
        <dbReference type="SAM" id="MobiDB-lite"/>
    </source>
</evidence>
<comment type="caution">
    <text evidence="3">The sequence shown here is derived from an EMBL/GenBank/DDBJ whole genome shotgun (WGS) entry which is preliminary data.</text>
</comment>
<dbReference type="Gene3D" id="1.20.900.10">
    <property type="entry name" value="Dbl homology (DH) domain"/>
    <property type="match status" value="2"/>
</dbReference>
<protein>
    <recommendedName>
        <fullName evidence="2">DH domain-containing protein</fullName>
    </recommendedName>
</protein>
<evidence type="ECO:0000259" key="2">
    <source>
        <dbReference type="PROSITE" id="PS50010"/>
    </source>
</evidence>
<keyword evidence="4" id="KW-1185">Reference proteome</keyword>
<dbReference type="Proteomes" id="UP001194696">
    <property type="component" value="Unassembled WGS sequence"/>
</dbReference>
<feature type="compositionally biased region" description="Low complexity" evidence="1">
    <location>
        <begin position="67"/>
        <end position="76"/>
    </location>
</feature>
<reference evidence="3 4" key="1">
    <citation type="journal article" date="2020" name="Fungal Divers.">
        <title>Resolving the Mortierellaceae phylogeny through synthesis of multi-gene phylogenetics and phylogenomics.</title>
        <authorList>
            <person name="Vandepol N."/>
            <person name="Liber J."/>
            <person name="Desiro A."/>
            <person name="Na H."/>
            <person name="Kennedy M."/>
            <person name="Barry K."/>
            <person name="Grigoriev I.V."/>
            <person name="Miller A.N."/>
            <person name="O'Donnell K."/>
            <person name="Stajich J.E."/>
            <person name="Bonito G."/>
        </authorList>
    </citation>
    <scope>NUCLEOTIDE SEQUENCE [LARGE SCALE GENOMIC DNA]</scope>
    <source>
        <strain evidence="3 4">AD045</strain>
    </source>
</reference>
<feature type="region of interest" description="Disordered" evidence="1">
    <location>
        <begin position="1"/>
        <end position="76"/>
    </location>
</feature>
<dbReference type="InterPro" id="IPR000219">
    <property type="entry name" value="DH_dom"/>
</dbReference>
<dbReference type="PROSITE" id="PS00741">
    <property type="entry name" value="DH_1"/>
    <property type="match status" value="1"/>
</dbReference>
<dbReference type="InterPro" id="IPR035899">
    <property type="entry name" value="DBL_dom_sf"/>
</dbReference>
<feature type="compositionally biased region" description="Polar residues" evidence="1">
    <location>
        <begin position="665"/>
        <end position="680"/>
    </location>
</feature>
<feature type="compositionally biased region" description="Low complexity" evidence="1">
    <location>
        <begin position="49"/>
        <end position="59"/>
    </location>
</feature>
<dbReference type="PANTHER" id="PTHR12673:SF159">
    <property type="entry name" value="LD03170P"/>
    <property type="match status" value="1"/>
</dbReference>
<feature type="compositionally biased region" description="Basic and acidic residues" evidence="1">
    <location>
        <begin position="692"/>
        <end position="710"/>
    </location>
</feature>
<feature type="region of interest" description="Disordered" evidence="1">
    <location>
        <begin position="617"/>
        <end position="636"/>
    </location>
</feature>
<feature type="compositionally biased region" description="Low complexity" evidence="1">
    <location>
        <begin position="900"/>
        <end position="914"/>
    </location>
</feature>
<dbReference type="InterPro" id="IPR001331">
    <property type="entry name" value="GDS_CDC24_CS"/>
</dbReference>